<accession>A0A8T0TJB3</accession>
<protein>
    <recommendedName>
        <fullName evidence="2">CCHC-type domain-containing protein</fullName>
    </recommendedName>
</protein>
<proteinExistence type="predicted"/>
<feature type="region of interest" description="Disordered" evidence="1">
    <location>
        <begin position="1"/>
        <end position="98"/>
    </location>
</feature>
<dbReference type="Gene3D" id="4.10.60.10">
    <property type="entry name" value="Zinc finger, CCHC-type"/>
    <property type="match status" value="1"/>
</dbReference>
<feature type="region of interest" description="Disordered" evidence="1">
    <location>
        <begin position="528"/>
        <end position="569"/>
    </location>
</feature>
<sequence>MVCERGESPPGTTHPRTTPPPSLAGDPPAALTPPLKSPAGDQPTANTCVREEALDLHYCSASEEEEESPAGKTLKTAGFPEAESRARSKEGRDDGRQLRSVVVKPAAHCVSFKEAVGRVRTFKPKFNATTEKAGEAGWSEERRRPRTSLATVWARLGSRSERSIHDRLGGTVNIKDRLGPGTPPEGRLLQLLRAKAGSRCYNCFARDHRIAQCRDPPRCVLCSKSGHKARYCKNPPRTSTPSGEVRKNVAEHQAAAQEERQVKEARKQMEFIPGEPERRPAKVTACAERMIEVREAEREVQLHSLVGVQLDARVRLTCEQVRQDVLQQLRIPEHLMNVTKLKDATFLLRFERQELRNAALGRGLLSAGHTRLHLMPWTRQCGAVSASKLLYRVRVCIEGIPAHAASVETASKLFQAPTFVESIDLEISTEDERACLCVWIWTGDPDCIALQGLLSLEEPFEFTDEQHNEFSARSGNMELPEVRNGPARLLDYEIFLHVDRVVDYTPLTASSSSKSYGRPVRHSFHWQLGVPDRARSPRRVPVQQRLGERRRDRSPPGGGAGGHSRMQMPSATWRDITRLGGNGNVAGGNQGHGDIYRGRNHAICSTPVTADTGVVEENSNLAGDTGAQGKVAQQQQNIPNQIVVQGAEEVADAFCLSGERVTVACQWDPMFDESKEKHETGNTVKAQGSAQVAGQNLCEVEEVVTSHSVFDSLRETETDPMRDEATT</sequence>
<name>A0A8T0TJB3_PANVG</name>
<feature type="domain" description="CCHC-type" evidence="2">
    <location>
        <begin position="199"/>
        <end position="215"/>
    </location>
</feature>
<evidence type="ECO:0000313" key="3">
    <source>
        <dbReference type="EMBL" id="KAG2609195.1"/>
    </source>
</evidence>
<dbReference type="PANTHER" id="PTHR33087:SF31">
    <property type="entry name" value="OS06G0482850 PROTEIN"/>
    <property type="match status" value="1"/>
</dbReference>
<dbReference type="SMART" id="SM00343">
    <property type="entry name" value="ZnF_C2HC"/>
    <property type="match status" value="2"/>
</dbReference>
<evidence type="ECO:0000313" key="4">
    <source>
        <dbReference type="Proteomes" id="UP000823388"/>
    </source>
</evidence>
<dbReference type="GO" id="GO:0008270">
    <property type="term" value="F:zinc ion binding"/>
    <property type="evidence" value="ECO:0007669"/>
    <property type="project" value="InterPro"/>
</dbReference>
<dbReference type="InterPro" id="IPR036875">
    <property type="entry name" value="Znf_CCHC_sf"/>
</dbReference>
<keyword evidence="4" id="KW-1185">Reference proteome</keyword>
<feature type="compositionally biased region" description="Basic and acidic residues" evidence="1">
    <location>
        <begin position="82"/>
        <end position="97"/>
    </location>
</feature>
<dbReference type="EMBL" id="CM029043">
    <property type="protein sequence ID" value="KAG2609195.1"/>
    <property type="molecule type" value="Genomic_DNA"/>
</dbReference>
<dbReference type="InterPro" id="IPR053253">
    <property type="entry name" value="Sex_diff_modulator"/>
</dbReference>
<dbReference type="AlphaFoldDB" id="A0A8T0TJB3"/>
<comment type="caution">
    <text evidence="3">The sequence shown here is derived from an EMBL/GenBank/DDBJ whole genome shotgun (WGS) entry which is preliminary data.</text>
</comment>
<gene>
    <name evidence="3" type="ORF">PVAP13_4KG017400</name>
</gene>
<evidence type="ECO:0000259" key="2">
    <source>
        <dbReference type="SMART" id="SM00343"/>
    </source>
</evidence>
<dbReference type="Proteomes" id="UP000823388">
    <property type="component" value="Chromosome 4K"/>
</dbReference>
<organism evidence="3 4">
    <name type="scientific">Panicum virgatum</name>
    <name type="common">Blackwell switchgrass</name>
    <dbReference type="NCBI Taxonomy" id="38727"/>
    <lineage>
        <taxon>Eukaryota</taxon>
        <taxon>Viridiplantae</taxon>
        <taxon>Streptophyta</taxon>
        <taxon>Embryophyta</taxon>
        <taxon>Tracheophyta</taxon>
        <taxon>Spermatophyta</taxon>
        <taxon>Magnoliopsida</taxon>
        <taxon>Liliopsida</taxon>
        <taxon>Poales</taxon>
        <taxon>Poaceae</taxon>
        <taxon>PACMAD clade</taxon>
        <taxon>Panicoideae</taxon>
        <taxon>Panicodae</taxon>
        <taxon>Paniceae</taxon>
        <taxon>Panicinae</taxon>
        <taxon>Panicum</taxon>
        <taxon>Panicum sect. Hiantes</taxon>
    </lineage>
</organism>
<feature type="domain" description="CCHC-type" evidence="2">
    <location>
        <begin position="218"/>
        <end position="234"/>
    </location>
</feature>
<dbReference type="GO" id="GO:0003676">
    <property type="term" value="F:nucleic acid binding"/>
    <property type="evidence" value="ECO:0007669"/>
    <property type="project" value="InterPro"/>
</dbReference>
<dbReference type="InterPro" id="IPR001878">
    <property type="entry name" value="Znf_CCHC"/>
</dbReference>
<dbReference type="PANTHER" id="PTHR33087">
    <property type="entry name" value="OS07G0539200 PROTEIN"/>
    <property type="match status" value="1"/>
</dbReference>
<reference evidence="3" key="1">
    <citation type="submission" date="2020-05" db="EMBL/GenBank/DDBJ databases">
        <title>WGS assembly of Panicum virgatum.</title>
        <authorList>
            <person name="Lovell J.T."/>
            <person name="Jenkins J."/>
            <person name="Shu S."/>
            <person name="Juenger T.E."/>
            <person name="Schmutz J."/>
        </authorList>
    </citation>
    <scope>NUCLEOTIDE SEQUENCE</scope>
    <source>
        <strain evidence="3">AP13</strain>
    </source>
</reference>
<evidence type="ECO:0000256" key="1">
    <source>
        <dbReference type="SAM" id="MobiDB-lite"/>
    </source>
</evidence>
<dbReference type="SUPFAM" id="SSF57756">
    <property type="entry name" value="Retrovirus zinc finger-like domains"/>
    <property type="match status" value="1"/>
</dbReference>